<evidence type="ECO:0000256" key="1">
    <source>
        <dbReference type="ARBA" id="ARBA00023242"/>
    </source>
</evidence>
<dbReference type="GO" id="GO:0008270">
    <property type="term" value="F:zinc ion binding"/>
    <property type="evidence" value="ECO:0007669"/>
    <property type="project" value="InterPro"/>
</dbReference>
<dbReference type="STRING" id="1325734.A0A428Q076"/>
<proteinExistence type="predicted"/>
<dbReference type="OrthoDB" id="5121955at2759"/>
<evidence type="ECO:0000256" key="2">
    <source>
        <dbReference type="SAM" id="MobiDB-lite"/>
    </source>
</evidence>
<dbReference type="Pfam" id="PF04082">
    <property type="entry name" value="Fungal_trans"/>
    <property type="match status" value="1"/>
</dbReference>
<dbReference type="PANTHER" id="PTHR47425">
    <property type="entry name" value="FARB-RELATED"/>
    <property type="match status" value="1"/>
</dbReference>
<dbReference type="CDD" id="cd12148">
    <property type="entry name" value="fungal_TF_MHR"/>
    <property type="match status" value="1"/>
</dbReference>
<name>A0A428Q076_9HYPO</name>
<reference evidence="4 5" key="1">
    <citation type="submission" date="2017-06" db="EMBL/GenBank/DDBJ databases">
        <title>Comparative genomic analysis of Ambrosia Fusariam Clade fungi.</title>
        <authorList>
            <person name="Stajich J.E."/>
            <person name="Carrillo J."/>
            <person name="Kijimoto T."/>
            <person name="Eskalen A."/>
            <person name="O'Donnell K."/>
            <person name="Kasson M."/>
        </authorList>
    </citation>
    <scope>NUCLEOTIDE SEQUENCE [LARGE SCALE GENOMIC DNA]</scope>
    <source>
        <strain evidence="4 5">NRRL62584</strain>
    </source>
</reference>
<comment type="caution">
    <text evidence="4">The sequence shown here is derived from an EMBL/GenBank/DDBJ whole genome shotgun (WGS) entry which is preliminary data.</text>
</comment>
<protein>
    <recommendedName>
        <fullName evidence="3">Xylanolytic transcriptional activator regulatory domain-containing protein</fullName>
    </recommendedName>
</protein>
<keyword evidence="1" id="KW-0539">Nucleus</keyword>
<dbReference type="GO" id="GO:0006351">
    <property type="term" value="P:DNA-templated transcription"/>
    <property type="evidence" value="ECO:0007669"/>
    <property type="project" value="InterPro"/>
</dbReference>
<sequence>MPQLPQQTSARPKSRSNRNVQGQSAGRPAALSVPAEGTSLIFNLSRTDQTFRDDLSTIHTKPTLECPISPSNMVVYCTYSFVARADVFYTPVQDIQFLETEGCFQLPAPMILDQFLQQYFMHVHPLLPMLSELDFWDAYSQPNPAESKTLSLLLIQSMLFASCSSVPLKTINRLGYSSTRSARAAFYRKAKLIYDSGLESSTVATAQAALLLTFWTPPLKADSKPNTIWLMIAIESAKISQADNYSDVSNLTSIQVDSKHSALRRLWWCCIIRDRILPLGLRRSIQITPAHFDLRKNMRLGFMELQAEIQRSRVHCEDTKEGLATIMEHVVKLSIVLTDILLLAFPLKSAANQSSDALPQLRKCKEALSEWYNKSPFRSTGGASIAANRSVVLNINLMYTYYHWATIVMCHLNMRSIEARHPDPNETSDVIHARKEVQTSTISIVESLDRLNQLGLTRCLPISIVAYAAFPLAVHIFDVACSETQGVEFWGDGKQKLVVERRLSALIQAMKILHEQYDGVEGVIKTIRHIVDYVHSYAPKSVTDVGAMDQRLSGHSDLALRLSLAMDWSLSSGRSSDGDDFTSYLGTLFHQTPGINLPVSPFETNNEKQDGRTEDHAPTATEHPVEDWAVTTPSSVIEGIETTESDPFFGSEECTDPPGARHCGQGLDEENDIERRIDELLENCGELNFDDLFIPT</sequence>
<feature type="region of interest" description="Disordered" evidence="2">
    <location>
        <begin position="1"/>
        <end position="31"/>
    </location>
</feature>
<accession>A0A428Q076</accession>
<dbReference type="GO" id="GO:0003677">
    <property type="term" value="F:DNA binding"/>
    <property type="evidence" value="ECO:0007669"/>
    <property type="project" value="InterPro"/>
</dbReference>
<evidence type="ECO:0000313" key="5">
    <source>
        <dbReference type="Proteomes" id="UP000288168"/>
    </source>
</evidence>
<evidence type="ECO:0000313" key="4">
    <source>
        <dbReference type="EMBL" id="RSL58705.1"/>
    </source>
</evidence>
<feature type="compositionally biased region" description="Basic and acidic residues" evidence="2">
    <location>
        <begin position="605"/>
        <end position="617"/>
    </location>
</feature>
<dbReference type="EMBL" id="NKCI01000071">
    <property type="protein sequence ID" value="RSL58705.1"/>
    <property type="molecule type" value="Genomic_DNA"/>
</dbReference>
<dbReference type="PANTHER" id="PTHR47425:SF2">
    <property type="entry name" value="FARB-RELATED"/>
    <property type="match status" value="1"/>
</dbReference>
<dbReference type="AlphaFoldDB" id="A0A428Q076"/>
<dbReference type="InterPro" id="IPR007219">
    <property type="entry name" value="XnlR_reg_dom"/>
</dbReference>
<feature type="compositionally biased region" description="Polar residues" evidence="2">
    <location>
        <begin position="1"/>
        <end position="24"/>
    </location>
</feature>
<dbReference type="Proteomes" id="UP000288168">
    <property type="component" value="Unassembled WGS sequence"/>
</dbReference>
<feature type="region of interest" description="Disordered" evidence="2">
    <location>
        <begin position="595"/>
        <end position="622"/>
    </location>
</feature>
<keyword evidence="5" id="KW-1185">Reference proteome</keyword>
<dbReference type="InterPro" id="IPR052761">
    <property type="entry name" value="Fungal_Detox/Toxin_TFs"/>
</dbReference>
<evidence type="ECO:0000259" key="3">
    <source>
        <dbReference type="Pfam" id="PF04082"/>
    </source>
</evidence>
<organism evidence="4 5">
    <name type="scientific">Fusarium duplospermum</name>
    <dbReference type="NCBI Taxonomy" id="1325734"/>
    <lineage>
        <taxon>Eukaryota</taxon>
        <taxon>Fungi</taxon>
        <taxon>Dikarya</taxon>
        <taxon>Ascomycota</taxon>
        <taxon>Pezizomycotina</taxon>
        <taxon>Sordariomycetes</taxon>
        <taxon>Hypocreomycetidae</taxon>
        <taxon>Hypocreales</taxon>
        <taxon>Nectriaceae</taxon>
        <taxon>Fusarium</taxon>
        <taxon>Fusarium solani species complex</taxon>
    </lineage>
</organism>
<gene>
    <name evidence="4" type="ORF">CEP54_007613</name>
</gene>
<feature type="domain" description="Xylanolytic transcriptional activator regulatory" evidence="3">
    <location>
        <begin position="116"/>
        <end position="372"/>
    </location>
</feature>